<keyword evidence="11" id="KW-1185">Reference proteome</keyword>
<evidence type="ECO:0000256" key="9">
    <source>
        <dbReference type="SAM" id="MobiDB-lite"/>
    </source>
</evidence>
<dbReference type="OrthoDB" id="1929813at2759"/>
<dbReference type="OMA" id="PFQIHPN"/>
<evidence type="ECO:0000256" key="6">
    <source>
        <dbReference type="ARBA" id="ARBA00023242"/>
    </source>
</evidence>
<keyword evidence="4 8" id="KW-0805">Transcription regulation</keyword>
<dbReference type="InterPro" id="IPR019258">
    <property type="entry name" value="Mediator_Med4"/>
</dbReference>
<dbReference type="FunCoup" id="A5DYN7">
    <property type="interactions" value="241"/>
</dbReference>
<dbReference type="KEGG" id="lel:PVL30_003314"/>
<dbReference type="VEuPathDB" id="FungiDB:LELG_02474"/>
<dbReference type="Pfam" id="PF10018">
    <property type="entry name" value="Med4"/>
    <property type="match status" value="1"/>
</dbReference>
<proteinExistence type="inferred from homology"/>
<evidence type="ECO:0000256" key="1">
    <source>
        <dbReference type="ARBA" id="ARBA00004123"/>
    </source>
</evidence>
<keyword evidence="8" id="KW-0010">Activator</keyword>
<dbReference type="STRING" id="379508.A5DYN7"/>
<dbReference type="AlphaFoldDB" id="A5DYN7"/>
<keyword evidence="5 8" id="KW-0804">Transcription</keyword>
<evidence type="ECO:0000256" key="5">
    <source>
        <dbReference type="ARBA" id="ARBA00023163"/>
    </source>
</evidence>
<evidence type="ECO:0000256" key="2">
    <source>
        <dbReference type="ARBA" id="ARBA00009626"/>
    </source>
</evidence>
<evidence type="ECO:0000313" key="10">
    <source>
        <dbReference type="EMBL" id="EDK44295.1"/>
    </source>
</evidence>
<keyword evidence="6 8" id="KW-0539">Nucleus</keyword>
<dbReference type="GO" id="GO:0070847">
    <property type="term" value="C:core mediator complex"/>
    <property type="evidence" value="ECO:0007669"/>
    <property type="project" value="TreeGrafter"/>
</dbReference>
<feature type="compositionally biased region" description="Acidic residues" evidence="9">
    <location>
        <begin position="318"/>
        <end position="333"/>
    </location>
</feature>
<accession>A5DYN7</accession>
<feature type="region of interest" description="Disordered" evidence="9">
    <location>
        <begin position="251"/>
        <end position="333"/>
    </location>
</feature>
<comment type="function">
    <text evidence="8">Component of the Mediator complex, a coactivator involved in the regulated transcription of nearly all RNA polymerase II-dependent genes. Mediator functions as a bridge to convey information from gene-specific regulatory proteins to the basal RNA polymerase II transcription machinery. Mediator is recruited to promoters by direct interactions with regulatory proteins and serves as a scaffold for the assembly of a functional preinitiation complex with RNA polymerase II and the general transcription factors.</text>
</comment>
<evidence type="ECO:0000256" key="3">
    <source>
        <dbReference type="ARBA" id="ARBA00020629"/>
    </source>
</evidence>
<evidence type="ECO:0000256" key="8">
    <source>
        <dbReference type="RuleBase" id="RU364141"/>
    </source>
</evidence>
<dbReference type="GO" id="GO:0006357">
    <property type="term" value="P:regulation of transcription by RNA polymerase II"/>
    <property type="evidence" value="ECO:0007669"/>
    <property type="project" value="InterPro"/>
</dbReference>
<comment type="subcellular location">
    <subcellularLocation>
        <location evidence="1 8">Nucleus</location>
    </subcellularLocation>
</comment>
<comment type="subunit">
    <text evidence="8">Component of the Mediator complex.</text>
</comment>
<dbReference type="InParanoid" id="A5DYN7"/>
<dbReference type="HOGENOM" id="CLU_071875_0_0_1"/>
<comment type="similarity">
    <text evidence="2 8">Belongs to the Mediator complex subunit 4 family.</text>
</comment>
<dbReference type="GO" id="GO:0016592">
    <property type="term" value="C:mediator complex"/>
    <property type="evidence" value="ECO:0007669"/>
    <property type="project" value="InterPro"/>
</dbReference>
<name>A5DYN7_LODEL</name>
<evidence type="ECO:0000256" key="7">
    <source>
        <dbReference type="ARBA" id="ARBA00031257"/>
    </source>
</evidence>
<reference evidence="10 11" key="1">
    <citation type="journal article" date="2009" name="Nature">
        <title>Evolution of pathogenicity and sexual reproduction in eight Candida genomes.</title>
        <authorList>
            <person name="Butler G."/>
            <person name="Rasmussen M.D."/>
            <person name="Lin M.F."/>
            <person name="Santos M.A."/>
            <person name="Sakthikumar S."/>
            <person name="Munro C.A."/>
            <person name="Rheinbay E."/>
            <person name="Grabherr M."/>
            <person name="Forche A."/>
            <person name="Reedy J.L."/>
            <person name="Agrafioti I."/>
            <person name="Arnaud M.B."/>
            <person name="Bates S."/>
            <person name="Brown A.J."/>
            <person name="Brunke S."/>
            <person name="Costanzo M.C."/>
            <person name="Fitzpatrick D.A."/>
            <person name="de Groot P.W."/>
            <person name="Harris D."/>
            <person name="Hoyer L.L."/>
            <person name="Hube B."/>
            <person name="Klis F.M."/>
            <person name="Kodira C."/>
            <person name="Lennard N."/>
            <person name="Logue M.E."/>
            <person name="Martin R."/>
            <person name="Neiman A.M."/>
            <person name="Nikolaou E."/>
            <person name="Quail M.A."/>
            <person name="Quinn J."/>
            <person name="Santos M.C."/>
            <person name="Schmitzberger F.F."/>
            <person name="Sherlock G."/>
            <person name="Shah P."/>
            <person name="Silverstein K.A."/>
            <person name="Skrzypek M.S."/>
            <person name="Soll D."/>
            <person name="Staggs R."/>
            <person name="Stansfield I."/>
            <person name="Stumpf M.P."/>
            <person name="Sudbery P.E."/>
            <person name="Srikantha T."/>
            <person name="Zeng Q."/>
            <person name="Berman J."/>
            <person name="Berriman M."/>
            <person name="Heitman J."/>
            <person name="Gow N.A."/>
            <person name="Lorenz M.C."/>
            <person name="Birren B.W."/>
            <person name="Kellis M."/>
            <person name="Cuomo C.A."/>
        </authorList>
    </citation>
    <scope>NUCLEOTIDE SEQUENCE [LARGE SCALE GENOMIC DNA]</scope>
    <source>
        <strain evidence="11">ATCC 11503 / BCRC 21390 / CBS 2605 / JCM 1781 / NBRC 1676 / NRRL YB-4239</strain>
    </source>
</reference>
<dbReference type="GeneID" id="5233204"/>
<dbReference type="eggNOG" id="ENOG502RXM0">
    <property type="taxonomic scope" value="Eukaryota"/>
</dbReference>
<dbReference type="PANTHER" id="PTHR13208:SF2">
    <property type="entry name" value="MEDIATOR OF RNA POLYMERASE II TRANSCRIPTION SUBUNIT 4"/>
    <property type="match status" value="1"/>
</dbReference>
<feature type="compositionally biased region" description="Basic and acidic residues" evidence="9">
    <location>
        <begin position="251"/>
        <end position="266"/>
    </location>
</feature>
<evidence type="ECO:0000313" key="11">
    <source>
        <dbReference type="Proteomes" id="UP000001996"/>
    </source>
</evidence>
<sequence>MLPYRRPDSPLLSSLISRTASATKLNQLYQDSATRSATATPSAYVTSSLNPARNVPILDSSSRFQNGNPSIDSLPVISHIDEFRALLDELSEAVTLFKDDEVFTKFEKLTKLNTTIENDIKELHLHKQRRKSLKQLQNRHKSLDDLQKNTLKKLLSYRSELRKLPRAKTYELKQDKDNDPNSLKIDVKDIFAYSMKLAKFSKAPVAMGNLSHQIHPNNYIWPAEDSLRRGMLAMSYIQEKEILENVLGEEKPVSVAKEETSKENSERVSILPSKESGDTSLNGTPHPSNRDHIEIAPTAPTAPTAVDEDENGYSNEVADLDLDLFDPDAELSD</sequence>
<feature type="compositionally biased region" description="Low complexity" evidence="9">
    <location>
        <begin position="296"/>
        <end position="305"/>
    </location>
</feature>
<dbReference type="Proteomes" id="UP000001996">
    <property type="component" value="Unassembled WGS sequence"/>
</dbReference>
<gene>
    <name evidence="8" type="primary">MED4</name>
    <name evidence="10" type="ORF">LELG_02474</name>
</gene>
<organism evidence="10 11">
    <name type="scientific">Lodderomyces elongisporus (strain ATCC 11503 / CBS 2605 / JCM 1781 / NBRC 1676 / NRRL YB-4239)</name>
    <name type="common">Yeast</name>
    <name type="synonym">Saccharomyces elongisporus</name>
    <dbReference type="NCBI Taxonomy" id="379508"/>
    <lineage>
        <taxon>Eukaryota</taxon>
        <taxon>Fungi</taxon>
        <taxon>Dikarya</taxon>
        <taxon>Ascomycota</taxon>
        <taxon>Saccharomycotina</taxon>
        <taxon>Pichiomycetes</taxon>
        <taxon>Debaryomycetaceae</taxon>
        <taxon>Candida/Lodderomyces clade</taxon>
        <taxon>Lodderomyces</taxon>
    </lineage>
</organism>
<dbReference type="GO" id="GO:0003712">
    <property type="term" value="F:transcription coregulator activity"/>
    <property type="evidence" value="ECO:0007669"/>
    <property type="project" value="InterPro"/>
</dbReference>
<dbReference type="PANTHER" id="PTHR13208">
    <property type="entry name" value="MEDIATOR OF RNA POLYMERASE II TRANSCRIPTION SUBUNIT 4"/>
    <property type="match status" value="1"/>
</dbReference>
<evidence type="ECO:0000256" key="4">
    <source>
        <dbReference type="ARBA" id="ARBA00023015"/>
    </source>
</evidence>
<feature type="compositionally biased region" description="Polar residues" evidence="9">
    <location>
        <begin position="278"/>
        <end position="287"/>
    </location>
</feature>
<dbReference type="EMBL" id="CH981526">
    <property type="protein sequence ID" value="EDK44295.1"/>
    <property type="molecule type" value="Genomic_DNA"/>
</dbReference>
<protein>
    <recommendedName>
        <fullName evidence="3 8">Mediator of RNA polymerase II transcription subunit 4</fullName>
    </recommendedName>
    <alternativeName>
        <fullName evidence="7 8">Mediator complex subunit 4</fullName>
    </alternativeName>
</protein>